<keyword evidence="1" id="KW-0328">Glycosyltransferase</keyword>
<sequence>MGKAVIAQIVSGLGNQLLEFGTAYAIAKRLGVPLDLDLTWHAKKERAGETGRAQELTALIPESFYRRTRYYGPIDKRLDRLRKMLTGRETRFGLPIWDANPAELEEADAIAAPVYARRVCTDTRIMAPCLPELLPAIRERLFAARMAPREDRAFVHVRLGDYRTPEVAKGFVSLGPDWYGRAMRAYEEITGPTRWVLCSDEPYDALDMLPGGFDVTVSQATDTLGDLAVMAAARGGVTANSTFSLWGGLLSEGGPVVAPEVWRIKKRSPILPPDWVLIRDG</sequence>
<proteinExistence type="predicted"/>
<evidence type="ECO:0008006" key="5">
    <source>
        <dbReference type="Google" id="ProtNLM"/>
    </source>
</evidence>
<dbReference type="Proteomes" id="UP001265259">
    <property type="component" value="Unassembled WGS sequence"/>
</dbReference>
<protein>
    <recommendedName>
        <fullName evidence="5">Alpha-1,2-fucosyltransferase</fullName>
    </recommendedName>
</protein>
<evidence type="ECO:0000256" key="1">
    <source>
        <dbReference type="ARBA" id="ARBA00022676"/>
    </source>
</evidence>
<comment type="caution">
    <text evidence="3">The sequence shown here is derived from an EMBL/GenBank/DDBJ whole genome shotgun (WGS) entry which is preliminary data.</text>
</comment>
<dbReference type="InterPro" id="IPR002516">
    <property type="entry name" value="Glyco_trans_11"/>
</dbReference>
<gene>
    <name evidence="3" type="ORF">RM543_01250</name>
</gene>
<dbReference type="PANTHER" id="PTHR11927:SF9">
    <property type="entry name" value="L-FUCOSYLTRANSFERASE"/>
    <property type="match status" value="1"/>
</dbReference>
<evidence type="ECO:0000313" key="4">
    <source>
        <dbReference type="Proteomes" id="UP001265259"/>
    </source>
</evidence>
<keyword evidence="4" id="KW-1185">Reference proteome</keyword>
<organism evidence="3 4">
    <name type="scientific">Tropicimonas omnivorans</name>
    <dbReference type="NCBI Taxonomy" id="3075590"/>
    <lineage>
        <taxon>Bacteria</taxon>
        <taxon>Pseudomonadati</taxon>
        <taxon>Pseudomonadota</taxon>
        <taxon>Alphaproteobacteria</taxon>
        <taxon>Rhodobacterales</taxon>
        <taxon>Roseobacteraceae</taxon>
        <taxon>Tropicimonas</taxon>
    </lineage>
</organism>
<name>A0ABU3DC55_9RHOB</name>
<reference evidence="3 4" key="1">
    <citation type="submission" date="2023-09" db="EMBL/GenBank/DDBJ databases">
        <authorList>
            <person name="Rey-Velasco X."/>
        </authorList>
    </citation>
    <scope>NUCLEOTIDE SEQUENCE [LARGE SCALE GENOMIC DNA]</scope>
    <source>
        <strain evidence="3 4">F158</strain>
    </source>
</reference>
<dbReference type="RefSeq" id="WP_311688867.1">
    <property type="nucleotide sequence ID" value="NZ_JAVRHL010000001.1"/>
</dbReference>
<evidence type="ECO:0000313" key="3">
    <source>
        <dbReference type="EMBL" id="MDT0681293.1"/>
    </source>
</evidence>
<dbReference type="PANTHER" id="PTHR11927">
    <property type="entry name" value="GALACTOSIDE 2-L-FUCOSYLTRANSFERASE"/>
    <property type="match status" value="1"/>
</dbReference>
<dbReference type="EMBL" id="JAVRHL010000001">
    <property type="protein sequence ID" value="MDT0681293.1"/>
    <property type="molecule type" value="Genomic_DNA"/>
</dbReference>
<evidence type="ECO:0000256" key="2">
    <source>
        <dbReference type="ARBA" id="ARBA00022679"/>
    </source>
</evidence>
<keyword evidence="2" id="KW-0808">Transferase</keyword>
<accession>A0ABU3DC55</accession>